<gene>
    <name evidence="2" type="ORF">K431DRAFT_136113</name>
</gene>
<dbReference type="Proteomes" id="UP000799441">
    <property type="component" value="Unassembled WGS sequence"/>
</dbReference>
<evidence type="ECO:0008006" key="4">
    <source>
        <dbReference type="Google" id="ProtNLM"/>
    </source>
</evidence>
<evidence type="ECO:0000313" key="3">
    <source>
        <dbReference type="Proteomes" id="UP000799441"/>
    </source>
</evidence>
<feature type="chain" id="PRO_5040457102" description="Secreted protein" evidence="1">
    <location>
        <begin position="22"/>
        <end position="148"/>
    </location>
</feature>
<protein>
    <recommendedName>
        <fullName evidence="4">Secreted protein</fullName>
    </recommendedName>
</protein>
<comment type="caution">
    <text evidence="2">The sequence shown here is derived from an EMBL/GenBank/DDBJ whole genome shotgun (WGS) entry which is preliminary data.</text>
</comment>
<feature type="signal peptide" evidence="1">
    <location>
        <begin position="1"/>
        <end position="21"/>
    </location>
</feature>
<sequence length="148" mass="15972">MGKIGFWFRRVVAVVAHGVISLSLPPLPLSRSPRCRNSFQPAVRPPRAHWLLQICPSRAHTVPQVQGGRSQHGRKAKSADVWKNALAERLPFRVVARGGEGVGRDRAHRHTCSTGADGTRSVAPLCCSAISTGLQGLGVLAMEIRLSV</sequence>
<organism evidence="2 3">
    <name type="scientific">Polychaeton citri CBS 116435</name>
    <dbReference type="NCBI Taxonomy" id="1314669"/>
    <lineage>
        <taxon>Eukaryota</taxon>
        <taxon>Fungi</taxon>
        <taxon>Dikarya</taxon>
        <taxon>Ascomycota</taxon>
        <taxon>Pezizomycotina</taxon>
        <taxon>Dothideomycetes</taxon>
        <taxon>Dothideomycetidae</taxon>
        <taxon>Capnodiales</taxon>
        <taxon>Capnodiaceae</taxon>
        <taxon>Polychaeton</taxon>
    </lineage>
</organism>
<evidence type="ECO:0000313" key="2">
    <source>
        <dbReference type="EMBL" id="KAF2718377.1"/>
    </source>
</evidence>
<dbReference type="AlphaFoldDB" id="A0A9P4UJV2"/>
<accession>A0A9P4UJV2</accession>
<evidence type="ECO:0000256" key="1">
    <source>
        <dbReference type="SAM" id="SignalP"/>
    </source>
</evidence>
<reference evidence="2" key="1">
    <citation type="journal article" date="2020" name="Stud. Mycol.">
        <title>101 Dothideomycetes genomes: a test case for predicting lifestyles and emergence of pathogens.</title>
        <authorList>
            <person name="Haridas S."/>
            <person name="Albert R."/>
            <person name="Binder M."/>
            <person name="Bloem J."/>
            <person name="Labutti K."/>
            <person name="Salamov A."/>
            <person name="Andreopoulos B."/>
            <person name="Baker S."/>
            <person name="Barry K."/>
            <person name="Bills G."/>
            <person name="Bluhm B."/>
            <person name="Cannon C."/>
            <person name="Castanera R."/>
            <person name="Culley D."/>
            <person name="Daum C."/>
            <person name="Ezra D."/>
            <person name="Gonzalez J."/>
            <person name="Henrissat B."/>
            <person name="Kuo A."/>
            <person name="Liang C."/>
            <person name="Lipzen A."/>
            <person name="Lutzoni F."/>
            <person name="Magnuson J."/>
            <person name="Mondo S."/>
            <person name="Nolan M."/>
            <person name="Ohm R."/>
            <person name="Pangilinan J."/>
            <person name="Park H.-J."/>
            <person name="Ramirez L."/>
            <person name="Alfaro M."/>
            <person name="Sun H."/>
            <person name="Tritt A."/>
            <person name="Yoshinaga Y."/>
            <person name="Zwiers L.-H."/>
            <person name="Turgeon B."/>
            <person name="Goodwin S."/>
            <person name="Spatafora J."/>
            <person name="Crous P."/>
            <person name="Grigoriev I."/>
        </authorList>
    </citation>
    <scope>NUCLEOTIDE SEQUENCE</scope>
    <source>
        <strain evidence="2">CBS 116435</strain>
    </source>
</reference>
<keyword evidence="1" id="KW-0732">Signal</keyword>
<name>A0A9P4UJV2_9PEZI</name>
<dbReference type="EMBL" id="MU003825">
    <property type="protein sequence ID" value="KAF2718377.1"/>
    <property type="molecule type" value="Genomic_DNA"/>
</dbReference>
<keyword evidence="3" id="KW-1185">Reference proteome</keyword>
<proteinExistence type="predicted"/>